<accession>A0ACC2K9G8</accession>
<evidence type="ECO:0000313" key="2">
    <source>
        <dbReference type="Proteomes" id="UP001234297"/>
    </source>
</evidence>
<protein>
    <submittedName>
        <fullName evidence="1">Uncharacterized protein</fullName>
    </submittedName>
</protein>
<keyword evidence="2" id="KW-1185">Reference proteome</keyword>
<organism evidence="1 2">
    <name type="scientific">Persea americana</name>
    <name type="common">Avocado</name>
    <dbReference type="NCBI Taxonomy" id="3435"/>
    <lineage>
        <taxon>Eukaryota</taxon>
        <taxon>Viridiplantae</taxon>
        <taxon>Streptophyta</taxon>
        <taxon>Embryophyta</taxon>
        <taxon>Tracheophyta</taxon>
        <taxon>Spermatophyta</taxon>
        <taxon>Magnoliopsida</taxon>
        <taxon>Magnoliidae</taxon>
        <taxon>Laurales</taxon>
        <taxon>Lauraceae</taxon>
        <taxon>Persea</taxon>
    </lineage>
</organism>
<evidence type="ECO:0000313" key="1">
    <source>
        <dbReference type="EMBL" id="KAJ8617731.1"/>
    </source>
</evidence>
<dbReference type="Proteomes" id="UP001234297">
    <property type="component" value="Chromosome 4"/>
</dbReference>
<comment type="caution">
    <text evidence="1">The sequence shown here is derived from an EMBL/GenBank/DDBJ whole genome shotgun (WGS) entry which is preliminary data.</text>
</comment>
<sequence>MENVFKLHGMPSAIVCDRDVVFTSSFWKELFRLHGTDILMSSAYHPQTDGQTERVNHCIETYLRCFSSTQPKQRKRWLAWGEWSYNAAFHEAIKMTPFEAVYGYSPPSIETYVRGTTNAHHVEQDAHHVEQELLTRDRILRLLRENLSVAQPRMKAQVDKQRSERSFEVGDFVYLRLQPHRQSLVAIRSFTKLAPRYYGPYRILDRIGPVAYKLELPTSSRIHPVFHVSCLKKKLGYSAVPSTTLPCLHRYGAS</sequence>
<proteinExistence type="predicted"/>
<gene>
    <name evidence="1" type="ORF">MRB53_013917</name>
</gene>
<reference evidence="1 2" key="1">
    <citation type="journal article" date="2022" name="Hortic Res">
        <title>A haplotype resolved chromosomal level avocado genome allows analysis of novel avocado genes.</title>
        <authorList>
            <person name="Nath O."/>
            <person name="Fletcher S.J."/>
            <person name="Hayward A."/>
            <person name="Shaw L.M."/>
            <person name="Masouleh A.K."/>
            <person name="Furtado A."/>
            <person name="Henry R.J."/>
            <person name="Mitter N."/>
        </authorList>
    </citation>
    <scope>NUCLEOTIDE SEQUENCE [LARGE SCALE GENOMIC DNA]</scope>
    <source>
        <strain evidence="2">cv. Hass</strain>
    </source>
</reference>
<name>A0ACC2K9G8_PERAE</name>
<dbReference type="EMBL" id="CM056812">
    <property type="protein sequence ID" value="KAJ8617731.1"/>
    <property type="molecule type" value="Genomic_DNA"/>
</dbReference>